<keyword evidence="2" id="KW-1185">Reference proteome</keyword>
<name>A0ABS5DY89_9BURK</name>
<proteinExistence type="predicted"/>
<evidence type="ECO:0000313" key="2">
    <source>
        <dbReference type="Proteomes" id="UP000672097"/>
    </source>
</evidence>
<protein>
    <recommendedName>
        <fullName evidence="3">Alpha/beta hydrolase</fullName>
    </recommendedName>
</protein>
<accession>A0ABS5DY89</accession>
<evidence type="ECO:0008006" key="3">
    <source>
        <dbReference type="Google" id="ProtNLM"/>
    </source>
</evidence>
<dbReference type="Pfam" id="PF05990">
    <property type="entry name" value="DUF900"/>
    <property type="match status" value="1"/>
</dbReference>
<dbReference type="Proteomes" id="UP000672097">
    <property type="component" value="Unassembled WGS sequence"/>
</dbReference>
<dbReference type="Gene3D" id="3.40.50.1820">
    <property type="entry name" value="alpha/beta hydrolase"/>
    <property type="match status" value="1"/>
</dbReference>
<dbReference type="InterPro" id="IPR029058">
    <property type="entry name" value="AB_hydrolase_fold"/>
</dbReference>
<dbReference type="PROSITE" id="PS51257">
    <property type="entry name" value="PROKAR_LIPOPROTEIN"/>
    <property type="match status" value="1"/>
</dbReference>
<dbReference type="EMBL" id="JAGQDG010000004">
    <property type="protein sequence ID" value="MBQ0936121.1"/>
    <property type="molecule type" value="Genomic_DNA"/>
</dbReference>
<dbReference type="SUPFAM" id="SSF53474">
    <property type="entry name" value="alpha/beta-Hydrolases"/>
    <property type="match status" value="1"/>
</dbReference>
<dbReference type="InterPro" id="IPR010297">
    <property type="entry name" value="DUF900_hydrolase"/>
</dbReference>
<evidence type="ECO:0000313" key="1">
    <source>
        <dbReference type="EMBL" id="MBQ0936121.1"/>
    </source>
</evidence>
<sequence>MFKWVGLGVSIALSACTSTEMIRPQTAEVCVVNSAKEPEAGKACGSAAIIKASIPAEAESAEASASPPPDHVLMHFVEFTEQGHFHSRAQLDAVLQSIRQRGGLREKPQDVVVFIHGWRHDARAEDENVKQFQALLTNLAKNSHSRHVVGVYVGWRGASTNLKALDLATIWDRKNVSMEVGRGAVFELLQRLRPSPKHSKDRLVAIGHSLGASVLMSAVRNQVYGEVIQDLDAAGCGAACQPGAAGASEKAADSLYVLVNPAIEATHFLEVHDVQQQVWLKGKKALYNQPGSPRMVVLTSEGDSDVGFWFPLSRTLSIPLETHIDLTRQDRLGLPVRYGEYDMDKTAVGLYAPFQTHRLKLEREVSNSKCAASKSHWGKEPATEGWSRSFPASGSRLEHLGKSPPYPRAWVVAVDRQLIANHGDIWRSQFNCFVEELVLTTAESSEQLRPDQPKGVK</sequence>
<comment type="caution">
    <text evidence="1">The sequence shown here is derived from an EMBL/GenBank/DDBJ whole genome shotgun (WGS) entry which is preliminary data.</text>
</comment>
<organism evidence="1 2">
    <name type="scientific">Ideonella paludis</name>
    <dbReference type="NCBI Taxonomy" id="1233411"/>
    <lineage>
        <taxon>Bacteria</taxon>
        <taxon>Pseudomonadati</taxon>
        <taxon>Pseudomonadota</taxon>
        <taxon>Betaproteobacteria</taxon>
        <taxon>Burkholderiales</taxon>
        <taxon>Sphaerotilaceae</taxon>
        <taxon>Ideonella</taxon>
    </lineage>
</organism>
<reference evidence="1 2" key="1">
    <citation type="submission" date="2021-04" db="EMBL/GenBank/DDBJ databases">
        <title>The genome sequence of type strain Ideonella paludis KCTC 32238.</title>
        <authorList>
            <person name="Liu Y."/>
        </authorList>
    </citation>
    <scope>NUCLEOTIDE SEQUENCE [LARGE SCALE GENOMIC DNA]</scope>
    <source>
        <strain evidence="1 2">KCTC 32238</strain>
    </source>
</reference>
<dbReference type="RefSeq" id="WP_380295096.1">
    <property type="nucleotide sequence ID" value="NZ_JBHUKC010000001.1"/>
</dbReference>
<gene>
    <name evidence="1" type="ORF">KAK11_12350</name>
</gene>